<reference evidence="5" key="1">
    <citation type="submission" date="2020-07" db="EMBL/GenBank/DDBJ databases">
        <title>Genome sequence and genetic diversity analysis of an under-domesticated orphan crop, white fonio (Digitaria exilis).</title>
        <authorList>
            <person name="Bennetzen J.L."/>
            <person name="Chen S."/>
            <person name="Ma X."/>
            <person name="Wang X."/>
            <person name="Yssel A.E.J."/>
            <person name="Chaluvadi S.R."/>
            <person name="Johnson M."/>
            <person name="Gangashetty P."/>
            <person name="Hamidou F."/>
            <person name="Sanogo M.D."/>
            <person name="Zwaenepoel A."/>
            <person name="Wallace J."/>
            <person name="Van De Peer Y."/>
            <person name="Van Deynze A."/>
        </authorList>
    </citation>
    <scope>NUCLEOTIDE SEQUENCE</scope>
    <source>
        <tissue evidence="5">Leaves</tissue>
    </source>
</reference>
<evidence type="ECO:0000313" key="6">
    <source>
        <dbReference type="Proteomes" id="UP000636709"/>
    </source>
</evidence>
<dbReference type="PANTHER" id="PTHR32099">
    <property type="entry name" value="CYSTEINE-RICH REPEAT SECRETORY PROTEIN"/>
    <property type="match status" value="1"/>
</dbReference>
<keyword evidence="6" id="KW-1185">Reference proteome</keyword>
<dbReference type="PANTHER" id="PTHR32099:SF102">
    <property type="entry name" value="OS12G0608700 PROTEIN"/>
    <property type="match status" value="1"/>
</dbReference>
<dbReference type="OrthoDB" id="678992at2759"/>
<sequence>MHHSARRHHLLAVAVVASLGATATATSYDSFFPAVTKQTCSAKLNYTDDSPYSKNVADLLSVLTSPTSAIDNWWFRRATVGSASGLAISASGLAMCFADSDASSCRSCFAMVTSNVSGEVFLPDCDHSRNVSLVSSDGCVIRYADAPFFGTSVSSGAGELVLRFPGGDFDGADAMRDARRALLGQLAEKAGGEAMRFATGSQGFMVRGIWKVMYGMAQCTRDLPASECTGCLVDLLAVMYRDVSVTNSTEASVMGFSCYLRYQMDEPIHIAGMALPPSPPPPAATHPTGSASPSTVGKMTTVLIAAAAVTLLITAIGV</sequence>
<dbReference type="Gene3D" id="3.30.430.20">
    <property type="entry name" value="Gnk2 domain, C-X8-C-X2-C motif"/>
    <property type="match status" value="2"/>
</dbReference>
<dbReference type="AlphaFoldDB" id="A0A835DV52"/>
<dbReference type="CDD" id="cd23509">
    <property type="entry name" value="Gnk2-like"/>
    <property type="match status" value="2"/>
</dbReference>
<comment type="caution">
    <text evidence="5">The sequence shown here is derived from an EMBL/GenBank/DDBJ whole genome shotgun (WGS) entry which is preliminary data.</text>
</comment>
<gene>
    <name evidence="5" type="ORF">HU200_065189</name>
</gene>
<dbReference type="Pfam" id="PF01657">
    <property type="entry name" value="Stress-antifung"/>
    <property type="match status" value="2"/>
</dbReference>
<dbReference type="PROSITE" id="PS51473">
    <property type="entry name" value="GNK2"/>
    <property type="match status" value="2"/>
</dbReference>
<evidence type="ECO:0000256" key="3">
    <source>
        <dbReference type="SAM" id="SignalP"/>
    </source>
</evidence>
<feature type="signal peptide" evidence="3">
    <location>
        <begin position="1"/>
        <end position="25"/>
    </location>
</feature>
<evidence type="ECO:0000259" key="4">
    <source>
        <dbReference type="PROSITE" id="PS51473"/>
    </source>
</evidence>
<feature type="domain" description="Gnk2-homologous" evidence="4">
    <location>
        <begin position="157"/>
        <end position="267"/>
    </location>
</feature>
<dbReference type="Proteomes" id="UP000636709">
    <property type="component" value="Unassembled WGS sequence"/>
</dbReference>
<protein>
    <recommendedName>
        <fullName evidence="4">Gnk2-homologous domain-containing protein</fullName>
    </recommendedName>
</protein>
<keyword evidence="2" id="KW-0677">Repeat</keyword>
<dbReference type="InterPro" id="IPR038408">
    <property type="entry name" value="GNK2_sf"/>
</dbReference>
<organism evidence="5 6">
    <name type="scientific">Digitaria exilis</name>
    <dbReference type="NCBI Taxonomy" id="1010633"/>
    <lineage>
        <taxon>Eukaryota</taxon>
        <taxon>Viridiplantae</taxon>
        <taxon>Streptophyta</taxon>
        <taxon>Embryophyta</taxon>
        <taxon>Tracheophyta</taxon>
        <taxon>Spermatophyta</taxon>
        <taxon>Magnoliopsida</taxon>
        <taxon>Liliopsida</taxon>
        <taxon>Poales</taxon>
        <taxon>Poaceae</taxon>
        <taxon>PACMAD clade</taxon>
        <taxon>Panicoideae</taxon>
        <taxon>Panicodae</taxon>
        <taxon>Paniceae</taxon>
        <taxon>Anthephorinae</taxon>
        <taxon>Digitaria</taxon>
    </lineage>
</organism>
<evidence type="ECO:0000256" key="1">
    <source>
        <dbReference type="ARBA" id="ARBA00022729"/>
    </source>
</evidence>
<evidence type="ECO:0000256" key="2">
    <source>
        <dbReference type="ARBA" id="ARBA00022737"/>
    </source>
</evidence>
<dbReference type="InterPro" id="IPR002902">
    <property type="entry name" value="GNK2"/>
</dbReference>
<proteinExistence type="predicted"/>
<name>A0A835DV52_9POAL</name>
<keyword evidence="1 3" id="KW-0732">Signal</keyword>
<feature type="chain" id="PRO_5032661741" description="Gnk2-homologous domain-containing protein" evidence="3">
    <location>
        <begin position="26"/>
        <end position="318"/>
    </location>
</feature>
<feature type="domain" description="Gnk2-homologous" evidence="4">
    <location>
        <begin position="34"/>
        <end position="148"/>
    </location>
</feature>
<accession>A0A835DV52</accession>
<dbReference type="EMBL" id="JACEFO010002836">
    <property type="protein sequence ID" value="KAF8647775.1"/>
    <property type="molecule type" value="Genomic_DNA"/>
</dbReference>
<evidence type="ECO:0000313" key="5">
    <source>
        <dbReference type="EMBL" id="KAF8647775.1"/>
    </source>
</evidence>